<gene>
    <name evidence="1" type="ORF">H1R20_g2646</name>
</gene>
<keyword evidence="2" id="KW-1185">Reference proteome</keyword>
<evidence type="ECO:0000313" key="2">
    <source>
        <dbReference type="Proteomes" id="UP001140091"/>
    </source>
</evidence>
<accession>A0A9W8MML3</accession>
<organism evidence="1 2">
    <name type="scientific">Candolleomyces eurysporus</name>
    <dbReference type="NCBI Taxonomy" id="2828524"/>
    <lineage>
        <taxon>Eukaryota</taxon>
        <taxon>Fungi</taxon>
        <taxon>Dikarya</taxon>
        <taxon>Basidiomycota</taxon>
        <taxon>Agaricomycotina</taxon>
        <taxon>Agaricomycetes</taxon>
        <taxon>Agaricomycetidae</taxon>
        <taxon>Agaricales</taxon>
        <taxon>Agaricineae</taxon>
        <taxon>Psathyrellaceae</taxon>
        <taxon>Candolleomyces</taxon>
    </lineage>
</organism>
<sequence length="99" mass="10945">MVDLASLSSSDLIFVEGSLSNAQIVEFTAIIKALLALKYLKEVEPEKMGAQPDEPLCAESFEKARKFAGEQFDVLLEHAVEFCNDPQRSVDLKKALQEA</sequence>
<feature type="non-terminal residue" evidence="1">
    <location>
        <position position="99"/>
    </location>
</feature>
<evidence type="ECO:0000313" key="1">
    <source>
        <dbReference type="EMBL" id="KAJ2934508.1"/>
    </source>
</evidence>
<name>A0A9W8MML3_9AGAR</name>
<dbReference type="AlphaFoldDB" id="A0A9W8MML3"/>
<reference evidence="1" key="1">
    <citation type="submission" date="2022-06" db="EMBL/GenBank/DDBJ databases">
        <title>Genome Sequence of Candolleomyces eurysporus.</title>
        <authorList>
            <person name="Buettner E."/>
        </authorList>
    </citation>
    <scope>NUCLEOTIDE SEQUENCE</scope>
    <source>
        <strain evidence="1">VTCC 930004</strain>
    </source>
</reference>
<comment type="caution">
    <text evidence="1">The sequence shown here is derived from an EMBL/GenBank/DDBJ whole genome shotgun (WGS) entry which is preliminary data.</text>
</comment>
<protein>
    <submittedName>
        <fullName evidence="1">Uncharacterized protein</fullName>
    </submittedName>
</protein>
<dbReference type="Proteomes" id="UP001140091">
    <property type="component" value="Unassembled WGS sequence"/>
</dbReference>
<proteinExistence type="predicted"/>
<dbReference type="EMBL" id="JANBPK010000717">
    <property type="protein sequence ID" value="KAJ2934508.1"/>
    <property type="molecule type" value="Genomic_DNA"/>
</dbReference>